<keyword evidence="5" id="KW-0238">DNA-binding</keyword>
<dbReference type="GO" id="GO:0005674">
    <property type="term" value="C:transcription factor TFIIF complex"/>
    <property type="evidence" value="ECO:0007669"/>
    <property type="project" value="InterPro"/>
</dbReference>
<evidence type="ECO:0000256" key="6">
    <source>
        <dbReference type="ARBA" id="ARBA00023163"/>
    </source>
</evidence>
<dbReference type="Pfam" id="PF02270">
    <property type="entry name" value="TFIIF_beta"/>
    <property type="match status" value="1"/>
</dbReference>
<evidence type="ECO:0000256" key="10">
    <source>
        <dbReference type="SAM" id="MobiDB-lite"/>
    </source>
</evidence>
<dbReference type="InterPro" id="IPR036388">
    <property type="entry name" value="WH-like_DNA-bd_sf"/>
</dbReference>
<organism evidence="13 14">
    <name type="scientific">Lepraria neglecta</name>
    <dbReference type="NCBI Taxonomy" id="209136"/>
    <lineage>
        <taxon>Eukaryota</taxon>
        <taxon>Fungi</taxon>
        <taxon>Dikarya</taxon>
        <taxon>Ascomycota</taxon>
        <taxon>Pezizomycotina</taxon>
        <taxon>Lecanoromycetes</taxon>
        <taxon>OSLEUM clade</taxon>
        <taxon>Lecanoromycetidae</taxon>
        <taxon>Lecanorales</taxon>
        <taxon>Lecanorineae</taxon>
        <taxon>Stereocaulaceae</taxon>
        <taxon>Lepraria</taxon>
    </lineage>
</organism>
<feature type="domain" description="TFIIF beta subunit N-terminal" evidence="12">
    <location>
        <begin position="53"/>
        <end position="200"/>
    </location>
</feature>
<sequence length="377" mass="42287">MTSIKPDPGRLQEPQIKPDPESIGASPAAHTDEDIYEDAGDLEFADTKQPPFFLTRVPKFLWESWSKLDDNQEIQIGTVRVEGGINDIKRVSLYLRAAQAIRVVTSFGRTVGFVADAPNREIPKEYNMQITDPDTVNTFIFSEKDLPGYRKYSHDRAPPRFKDRRRIEKPRNPQGNFRRAIPKQTNLAGQVKTEVNCLPVENQEHQQYMESVTFKALDTKPKIRISNNALAASGGNLLNPGVLGPAGNIGGFTINAKSHKIKKQENKAIRMPQDQLLDALFDAFKEYQYWGLKELKARLVQPESYLKETLDKIAVLIKGGTYNLTYALKPEATEGLYLDFNNVKAEAAPEVASDGLGFDGAMDDDDDNVKMEDVVLE</sequence>
<dbReference type="GO" id="GO:0003677">
    <property type="term" value="F:DNA binding"/>
    <property type="evidence" value="ECO:0007669"/>
    <property type="project" value="UniProtKB-KW"/>
</dbReference>
<feature type="region of interest" description="Disordered" evidence="10">
    <location>
        <begin position="1"/>
        <end position="39"/>
    </location>
</feature>
<dbReference type="EMBL" id="JASNWA010000011">
    <property type="protein sequence ID" value="KAK3167134.1"/>
    <property type="molecule type" value="Genomic_DNA"/>
</dbReference>
<dbReference type="InterPro" id="IPR011039">
    <property type="entry name" value="TFIIF_interaction"/>
</dbReference>
<reference evidence="13" key="1">
    <citation type="submission" date="2022-11" db="EMBL/GenBank/DDBJ databases">
        <title>Chromosomal genome sequence assembly and mating type (MAT) locus characterization of the leprose asexual lichenized fungus Lepraria neglecta (Nyl.) Erichsen.</title>
        <authorList>
            <person name="Allen J.L."/>
            <person name="Pfeffer B."/>
        </authorList>
    </citation>
    <scope>NUCLEOTIDE SEQUENCE</scope>
    <source>
        <strain evidence="13">Allen 5258</strain>
    </source>
</reference>
<evidence type="ECO:0000256" key="7">
    <source>
        <dbReference type="ARBA" id="ARBA00023242"/>
    </source>
</evidence>
<keyword evidence="6" id="KW-0804">Transcription</keyword>
<dbReference type="Gene3D" id="1.10.10.10">
    <property type="entry name" value="Winged helix-like DNA-binding domain superfamily/Winged helix DNA-binding domain"/>
    <property type="match status" value="1"/>
</dbReference>
<dbReference type="AlphaFoldDB" id="A0AAD9YW87"/>
<dbReference type="InterPro" id="IPR040450">
    <property type="entry name" value="TFIIF_beta_HTH"/>
</dbReference>
<name>A0AAD9YW87_9LECA</name>
<gene>
    <name evidence="13" type="ORF">OEA41_010260</name>
</gene>
<dbReference type="SUPFAM" id="SSF50916">
    <property type="entry name" value="Rap30/74 interaction domains"/>
    <property type="match status" value="1"/>
</dbReference>
<dbReference type="GO" id="GO:0006367">
    <property type="term" value="P:transcription initiation at RNA polymerase II promoter"/>
    <property type="evidence" value="ECO:0007669"/>
    <property type="project" value="InterPro"/>
</dbReference>
<evidence type="ECO:0000256" key="2">
    <source>
        <dbReference type="ARBA" id="ARBA00009543"/>
    </source>
</evidence>
<evidence type="ECO:0000256" key="8">
    <source>
        <dbReference type="ARBA" id="ARBA00081473"/>
    </source>
</evidence>
<evidence type="ECO:0000256" key="9">
    <source>
        <dbReference type="ARBA" id="ARBA00081863"/>
    </source>
</evidence>
<evidence type="ECO:0000313" key="13">
    <source>
        <dbReference type="EMBL" id="KAK3167134.1"/>
    </source>
</evidence>
<accession>A0AAD9YW87</accession>
<evidence type="ECO:0000256" key="1">
    <source>
        <dbReference type="ARBA" id="ARBA00004123"/>
    </source>
</evidence>
<keyword evidence="7" id="KW-0539">Nucleus</keyword>
<evidence type="ECO:0000256" key="5">
    <source>
        <dbReference type="ARBA" id="ARBA00023125"/>
    </source>
</evidence>
<dbReference type="InterPro" id="IPR003196">
    <property type="entry name" value="TFIIF_beta"/>
</dbReference>
<evidence type="ECO:0000259" key="11">
    <source>
        <dbReference type="Pfam" id="PF02270"/>
    </source>
</evidence>
<dbReference type="CDD" id="cd07980">
    <property type="entry name" value="TFIIF_beta"/>
    <property type="match status" value="1"/>
</dbReference>
<feature type="domain" description="TFIIF beta subunit HTH" evidence="11">
    <location>
        <begin position="269"/>
        <end position="332"/>
    </location>
</feature>
<comment type="caution">
    <text evidence="13">The sequence shown here is derived from an EMBL/GenBank/DDBJ whole genome shotgun (WGS) entry which is preliminary data.</text>
</comment>
<evidence type="ECO:0000313" key="14">
    <source>
        <dbReference type="Proteomes" id="UP001276659"/>
    </source>
</evidence>
<protein>
    <recommendedName>
        <fullName evidence="3">Transcription initiation factor IIF subunit beta</fullName>
    </recommendedName>
    <alternativeName>
        <fullName evidence="9">TFIIF medium subunit</fullName>
    </alternativeName>
    <alternativeName>
        <fullName evidence="8">TFIIF-beta</fullName>
    </alternativeName>
</protein>
<dbReference type="InterPro" id="IPR036390">
    <property type="entry name" value="WH_DNA-bd_sf"/>
</dbReference>
<dbReference type="InterPro" id="IPR040504">
    <property type="entry name" value="TFIIF_beta_N"/>
</dbReference>
<dbReference type="Proteomes" id="UP001276659">
    <property type="component" value="Unassembled WGS sequence"/>
</dbReference>
<comment type="similarity">
    <text evidence="2">Belongs to the TFIIF beta subunit family.</text>
</comment>
<dbReference type="Pfam" id="PF17683">
    <property type="entry name" value="TFIIF_beta_N"/>
    <property type="match status" value="1"/>
</dbReference>
<evidence type="ECO:0000256" key="3">
    <source>
        <dbReference type="ARBA" id="ARBA00021453"/>
    </source>
</evidence>
<dbReference type="SUPFAM" id="SSF46785">
    <property type="entry name" value="Winged helix' DNA-binding domain"/>
    <property type="match status" value="1"/>
</dbReference>
<dbReference type="PANTHER" id="PTHR10445:SF0">
    <property type="entry name" value="GENERAL TRANSCRIPTION FACTOR IIF SUBUNIT 2"/>
    <property type="match status" value="1"/>
</dbReference>
<dbReference type="PANTHER" id="PTHR10445">
    <property type="entry name" value="GENERAL TRANSCRIPTION FACTOR IIF SUBUNIT 2"/>
    <property type="match status" value="1"/>
</dbReference>
<keyword evidence="14" id="KW-1185">Reference proteome</keyword>
<keyword evidence="4" id="KW-0805">Transcription regulation</keyword>
<evidence type="ECO:0000259" key="12">
    <source>
        <dbReference type="Pfam" id="PF17683"/>
    </source>
</evidence>
<comment type="subcellular location">
    <subcellularLocation>
        <location evidence="1">Nucleus</location>
    </subcellularLocation>
</comment>
<dbReference type="FunFam" id="1.10.10.10:FF:000035">
    <property type="entry name" value="General transcription factor IIF subunit 2"/>
    <property type="match status" value="1"/>
</dbReference>
<evidence type="ECO:0000256" key="4">
    <source>
        <dbReference type="ARBA" id="ARBA00023015"/>
    </source>
</evidence>
<proteinExistence type="inferred from homology"/>